<dbReference type="Proteomes" id="UP000219336">
    <property type="component" value="Unassembled WGS sequence"/>
</dbReference>
<evidence type="ECO:0000256" key="6">
    <source>
        <dbReference type="ARBA" id="ARBA00023237"/>
    </source>
</evidence>
<keyword evidence="6 7" id="KW-0998">Cell outer membrane</keyword>
<keyword evidence="3 7" id="KW-1134">Transmembrane beta strand</keyword>
<evidence type="ECO:0000313" key="9">
    <source>
        <dbReference type="Proteomes" id="UP000219336"/>
    </source>
</evidence>
<dbReference type="GO" id="GO:0009279">
    <property type="term" value="C:cell outer membrane"/>
    <property type="evidence" value="ECO:0007669"/>
    <property type="project" value="UniProtKB-SubCell"/>
</dbReference>
<dbReference type="EMBL" id="OANU01000123">
    <property type="protein sequence ID" value="SNX50631.1"/>
    <property type="molecule type" value="Genomic_DNA"/>
</dbReference>
<dbReference type="AlphaFoldDB" id="A0A240EQ29"/>
<proteinExistence type="inferred from homology"/>
<name>A0A240EQ29_9VIBR</name>
<gene>
    <name evidence="8" type="ORF">VTH8203_04292</name>
</gene>
<evidence type="ECO:0000256" key="1">
    <source>
        <dbReference type="ARBA" id="ARBA00004571"/>
    </source>
</evidence>
<sequence length="44" mass="5043">MFGIDNIFNEQYVPHASRSGTKRGFTLDDDEPGRNIKMSSAYEF</sequence>
<evidence type="ECO:0000256" key="3">
    <source>
        <dbReference type="ARBA" id="ARBA00022452"/>
    </source>
</evidence>
<dbReference type="RefSeq" id="WP_279627186.1">
    <property type="nucleotide sequence ID" value="NZ_JBHSII010000001.1"/>
</dbReference>
<evidence type="ECO:0000256" key="4">
    <source>
        <dbReference type="ARBA" id="ARBA00022692"/>
    </source>
</evidence>
<evidence type="ECO:0000256" key="2">
    <source>
        <dbReference type="ARBA" id="ARBA00022448"/>
    </source>
</evidence>
<reference evidence="9" key="1">
    <citation type="submission" date="2016-06" db="EMBL/GenBank/DDBJ databases">
        <authorList>
            <person name="Rodrigo-Torres L."/>
            <person name="Arahal R.D."/>
            <person name="Lucena T."/>
        </authorList>
    </citation>
    <scope>NUCLEOTIDE SEQUENCE [LARGE SCALE GENOMIC DNA]</scope>
    <source>
        <strain evidence="9">CECT8203</strain>
    </source>
</reference>
<accession>A0A240EQ29</accession>
<dbReference type="InterPro" id="IPR039426">
    <property type="entry name" value="TonB-dep_rcpt-like"/>
</dbReference>
<evidence type="ECO:0000256" key="7">
    <source>
        <dbReference type="PROSITE-ProRule" id="PRU01360"/>
    </source>
</evidence>
<dbReference type="PROSITE" id="PS52016">
    <property type="entry name" value="TONB_DEPENDENT_REC_3"/>
    <property type="match status" value="1"/>
</dbReference>
<evidence type="ECO:0000256" key="5">
    <source>
        <dbReference type="ARBA" id="ARBA00023136"/>
    </source>
</evidence>
<protein>
    <submittedName>
        <fullName evidence="8">Uncharacterized protein</fullName>
    </submittedName>
</protein>
<keyword evidence="2 7" id="KW-0813">Transport</keyword>
<keyword evidence="5 7" id="KW-0472">Membrane</keyword>
<comment type="similarity">
    <text evidence="7">Belongs to the TonB-dependent receptor family.</text>
</comment>
<dbReference type="InterPro" id="IPR036942">
    <property type="entry name" value="Beta-barrel_TonB_sf"/>
</dbReference>
<evidence type="ECO:0000313" key="8">
    <source>
        <dbReference type="EMBL" id="SNX50631.1"/>
    </source>
</evidence>
<keyword evidence="4 7" id="KW-0812">Transmembrane</keyword>
<organism evidence="8 9">
    <name type="scientific">Vibrio thalassae</name>
    <dbReference type="NCBI Taxonomy" id="1243014"/>
    <lineage>
        <taxon>Bacteria</taxon>
        <taxon>Pseudomonadati</taxon>
        <taxon>Pseudomonadota</taxon>
        <taxon>Gammaproteobacteria</taxon>
        <taxon>Vibrionales</taxon>
        <taxon>Vibrionaceae</taxon>
        <taxon>Vibrio</taxon>
    </lineage>
</organism>
<dbReference type="Gene3D" id="2.40.170.20">
    <property type="entry name" value="TonB-dependent receptor, beta-barrel domain"/>
    <property type="match status" value="1"/>
</dbReference>
<keyword evidence="9" id="KW-1185">Reference proteome</keyword>
<comment type="subcellular location">
    <subcellularLocation>
        <location evidence="1 7">Cell outer membrane</location>
        <topology evidence="1 7">Multi-pass membrane protein</topology>
    </subcellularLocation>
</comment>